<name>A0A1I6ZL13_9FLAO</name>
<evidence type="ECO:0000256" key="2">
    <source>
        <dbReference type="SAM" id="SignalP"/>
    </source>
</evidence>
<dbReference type="InterPro" id="IPR026444">
    <property type="entry name" value="Secre_tail"/>
</dbReference>
<organism evidence="4 5">
    <name type="scientific">Lishizhenia tianjinensis</name>
    <dbReference type="NCBI Taxonomy" id="477690"/>
    <lineage>
        <taxon>Bacteria</taxon>
        <taxon>Pseudomonadati</taxon>
        <taxon>Bacteroidota</taxon>
        <taxon>Flavobacteriia</taxon>
        <taxon>Flavobacteriales</taxon>
        <taxon>Crocinitomicaceae</taxon>
        <taxon>Lishizhenia</taxon>
    </lineage>
</organism>
<accession>A0A1I6ZL13</accession>
<feature type="chain" id="PRO_5014680052" evidence="2">
    <location>
        <begin position="22"/>
        <end position="325"/>
    </location>
</feature>
<dbReference type="EMBL" id="FPAS01000002">
    <property type="protein sequence ID" value="SFT63359.1"/>
    <property type="molecule type" value="Genomic_DNA"/>
</dbReference>
<feature type="signal peptide" evidence="2">
    <location>
        <begin position="1"/>
        <end position="21"/>
    </location>
</feature>
<sequence>MKTLFTLAVSFSFIYFNFAQTQITASTLTPTIGSTVKTRSSTIEPINYLPNGINVLWDLSQVFASQIDSFTYINVADAQNPNLAPNASYVKRYNSGELFVTLNDSAYVHDYYHPYQNYSFIYDYAILFNLPMTYGNVDTNYYTGVLSLPGATTIRTVESIQSVEGVGTLFTPEWHLEDCIKTKVVRNFKDSAVSTQAVVYSSDTTYFWFNANFPEPVLSISINYSAANQQTYYYNSFRLIENLSTSKADLYALKIHPNPSKGIVYLNDLQENYSLEVHNLLGKRVATYTLEKGNQQIDLGYLESGGYLLTFTGASGSHTQRLIIE</sequence>
<dbReference type="Pfam" id="PF18962">
    <property type="entry name" value="Por_Secre_tail"/>
    <property type="match status" value="1"/>
</dbReference>
<dbReference type="OrthoDB" id="5381604at2"/>
<dbReference type="RefSeq" id="WP_090247696.1">
    <property type="nucleotide sequence ID" value="NZ_FPAS01000002.1"/>
</dbReference>
<evidence type="ECO:0000256" key="1">
    <source>
        <dbReference type="ARBA" id="ARBA00022729"/>
    </source>
</evidence>
<protein>
    <submittedName>
        <fullName evidence="4">Por secretion system C-terminal sorting domain-containing protein</fullName>
    </submittedName>
</protein>
<dbReference type="Proteomes" id="UP000236454">
    <property type="component" value="Unassembled WGS sequence"/>
</dbReference>
<gene>
    <name evidence="4" type="ORF">SAMN05216474_1449</name>
</gene>
<dbReference type="AlphaFoldDB" id="A0A1I6ZL13"/>
<evidence type="ECO:0000259" key="3">
    <source>
        <dbReference type="Pfam" id="PF18962"/>
    </source>
</evidence>
<keyword evidence="5" id="KW-1185">Reference proteome</keyword>
<keyword evidence="1 2" id="KW-0732">Signal</keyword>
<proteinExistence type="predicted"/>
<dbReference type="STRING" id="477690.SAMN05216474_1449"/>
<evidence type="ECO:0000313" key="5">
    <source>
        <dbReference type="Proteomes" id="UP000236454"/>
    </source>
</evidence>
<dbReference type="NCBIfam" id="TIGR04183">
    <property type="entry name" value="Por_Secre_tail"/>
    <property type="match status" value="1"/>
</dbReference>
<evidence type="ECO:0000313" key="4">
    <source>
        <dbReference type="EMBL" id="SFT63359.1"/>
    </source>
</evidence>
<feature type="domain" description="Secretion system C-terminal sorting" evidence="3">
    <location>
        <begin position="255"/>
        <end position="324"/>
    </location>
</feature>
<reference evidence="4 5" key="1">
    <citation type="submission" date="2016-10" db="EMBL/GenBank/DDBJ databases">
        <authorList>
            <person name="de Groot N.N."/>
        </authorList>
    </citation>
    <scope>NUCLEOTIDE SEQUENCE [LARGE SCALE GENOMIC DNA]</scope>
    <source>
        <strain evidence="4 5">CGMCC 1.7005</strain>
    </source>
</reference>